<gene>
    <name evidence="1" type="ORF">GCM10022410_02650</name>
</gene>
<protein>
    <submittedName>
        <fullName evidence="1">ATP synthase subunit B</fullName>
    </submittedName>
</protein>
<name>A0ABP7V4I8_9BACI</name>
<evidence type="ECO:0000313" key="2">
    <source>
        <dbReference type="Proteomes" id="UP001501734"/>
    </source>
</evidence>
<sequence>MMSTFKKGVALGLGLAAAGFEKAEQVIDELVKKGEMTRDEAKEVMKTYQTKGESVQRSILTDLNFATQDDIARLEARIDGLEQQLNREE</sequence>
<comment type="caution">
    <text evidence="1">The sequence shown here is derived from an EMBL/GenBank/DDBJ whole genome shotgun (WGS) entry which is preliminary data.</text>
</comment>
<reference evidence="2" key="1">
    <citation type="journal article" date="2019" name="Int. J. Syst. Evol. Microbiol.">
        <title>The Global Catalogue of Microorganisms (GCM) 10K type strain sequencing project: providing services to taxonomists for standard genome sequencing and annotation.</title>
        <authorList>
            <consortium name="The Broad Institute Genomics Platform"/>
            <consortium name="The Broad Institute Genome Sequencing Center for Infectious Disease"/>
            <person name="Wu L."/>
            <person name="Ma J."/>
        </authorList>
    </citation>
    <scope>NUCLEOTIDE SEQUENCE [LARGE SCALE GENOMIC DNA]</scope>
    <source>
        <strain evidence="2">JCM 17250</strain>
    </source>
</reference>
<evidence type="ECO:0000313" key="1">
    <source>
        <dbReference type="EMBL" id="GAA4058937.1"/>
    </source>
</evidence>
<proteinExistence type="predicted"/>
<dbReference type="Proteomes" id="UP001501734">
    <property type="component" value="Unassembled WGS sequence"/>
</dbReference>
<keyword evidence="2" id="KW-1185">Reference proteome</keyword>
<dbReference type="NCBIfam" id="NF047773">
    <property type="entry name" value="phas_rel_Lepto"/>
    <property type="match status" value="1"/>
</dbReference>
<accession>A0ABP7V4I8</accession>
<organism evidence="1 2">
    <name type="scientific">Amphibacillus indicireducens</name>
    <dbReference type="NCBI Taxonomy" id="1076330"/>
    <lineage>
        <taxon>Bacteria</taxon>
        <taxon>Bacillati</taxon>
        <taxon>Bacillota</taxon>
        <taxon>Bacilli</taxon>
        <taxon>Bacillales</taxon>
        <taxon>Bacillaceae</taxon>
        <taxon>Amphibacillus</taxon>
    </lineage>
</organism>
<dbReference type="EMBL" id="BAABDL010000014">
    <property type="protein sequence ID" value="GAA4058937.1"/>
    <property type="molecule type" value="Genomic_DNA"/>
</dbReference>